<feature type="region of interest" description="Disordered" evidence="1">
    <location>
        <begin position="498"/>
        <end position="532"/>
    </location>
</feature>
<comment type="caution">
    <text evidence="4">The sequence shown here is derived from an EMBL/GenBank/DDBJ whole genome shotgun (WGS) entry which is preliminary data.</text>
</comment>
<keyword evidence="2" id="KW-0812">Transmembrane</keyword>
<sequence>MARRLIITTRLSFLLLFLLLVIIFPTSSCAWAEDNGGRDSRLAPARAARGVRGAARARALDGAATEDQQANGAVPRSPAATGGAIPKPGHAVRDGCPPMITPPPSLSRRQDNQGQIQALSDQLQQLSQQSRSVSQASQQVSQSSQQLSQSLQQATQRLSQTEQQLASAQSRQSSAESASRSATQAAADASRSADEASRSADRAVSSAASSASAAIAANMASATRGVGASVASALALASQSASVIMNSAASMVQQAQADVTAARNAANSQVQQAQGAALSVTQAALAVVGGIVASSLLTIVAFVLILRYRRKKRRMTRLGKISNIGYPAAAGTEYKPADYEESNYSNDNDMPSPPANNGFSVDVKEPLPAVVLGRNGSTLSRRSSGGAPKGVGYATSYYGPTPIGVGAGNTVTAGVGGGGGGGGLPFQLRSPPRGKFTLFPKSRDEFNSPRGAGASLSSSTMNGEMSPEQQQRASKTSFPSLDTWLRVGTTVSPFATLQKSNILSSSPEQQRQQVDDEKKRSLGEWPIKTTNK</sequence>
<evidence type="ECO:0000256" key="3">
    <source>
        <dbReference type="SAM" id="SignalP"/>
    </source>
</evidence>
<dbReference type="EMBL" id="JAULSR010000001">
    <property type="protein sequence ID" value="KAK0634990.1"/>
    <property type="molecule type" value="Genomic_DNA"/>
</dbReference>
<evidence type="ECO:0000256" key="2">
    <source>
        <dbReference type="SAM" id="Phobius"/>
    </source>
</evidence>
<feature type="chain" id="PRO_5041312393" evidence="3">
    <location>
        <begin position="30"/>
        <end position="532"/>
    </location>
</feature>
<gene>
    <name evidence="4" type="ORF">B0T17DRAFT_502584</name>
</gene>
<feature type="compositionally biased region" description="Polar residues" evidence="1">
    <location>
        <begin position="455"/>
        <end position="479"/>
    </location>
</feature>
<evidence type="ECO:0000313" key="5">
    <source>
        <dbReference type="Proteomes" id="UP001174934"/>
    </source>
</evidence>
<keyword evidence="5" id="KW-1185">Reference proteome</keyword>
<feature type="signal peptide" evidence="3">
    <location>
        <begin position="1"/>
        <end position="29"/>
    </location>
</feature>
<feature type="compositionally biased region" description="Low complexity" evidence="1">
    <location>
        <begin position="117"/>
        <end position="190"/>
    </location>
</feature>
<dbReference type="Proteomes" id="UP001174934">
    <property type="component" value="Unassembled WGS sequence"/>
</dbReference>
<reference evidence="4" key="1">
    <citation type="submission" date="2023-06" db="EMBL/GenBank/DDBJ databases">
        <title>Genome-scale phylogeny and comparative genomics of the fungal order Sordariales.</title>
        <authorList>
            <consortium name="Lawrence Berkeley National Laboratory"/>
            <person name="Hensen N."/>
            <person name="Bonometti L."/>
            <person name="Westerberg I."/>
            <person name="Brannstrom I.O."/>
            <person name="Guillou S."/>
            <person name="Cros-Aarteil S."/>
            <person name="Calhoun S."/>
            <person name="Haridas S."/>
            <person name="Kuo A."/>
            <person name="Mondo S."/>
            <person name="Pangilinan J."/>
            <person name="Riley R."/>
            <person name="LaButti K."/>
            <person name="Andreopoulos B."/>
            <person name="Lipzen A."/>
            <person name="Chen C."/>
            <person name="Yanf M."/>
            <person name="Daum C."/>
            <person name="Ng V."/>
            <person name="Clum A."/>
            <person name="Steindorff A."/>
            <person name="Ohm R."/>
            <person name="Martin F."/>
            <person name="Silar P."/>
            <person name="Natvig D."/>
            <person name="Lalanne C."/>
            <person name="Gautier V."/>
            <person name="Ament-velasquez S.L."/>
            <person name="Kruys A."/>
            <person name="Hutchinson M.I."/>
            <person name="Powell A.J."/>
            <person name="Barry K."/>
            <person name="Miller A.N."/>
            <person name="Grigoriev I.V."/>
            <person name="Debuchy R."/>
            <person name="Gladieux P."/>
            <person name="Thoren M.H."/>
            <person name="Johannesson H."/>
        </authorList>
    </citation>
    <scope>NUCLEOTIDE SEQUENCE</scope>
    <source>
        <strain evidence="4">SMH3391-2</strain>
    </source>
</reference>
<keyword evidence="2" id="KW-0472">Membrane</keyword>
<feature type="region of interest" description="Disordered" evidence="1">
    <location>
        <begin position="422"/>
        <end position="479"/>
    </location>
</feature>
<accession>A0AA39XJU3</accession>
<keyword evidence="3" id="KW-0732">Signal</keyword>
<dbReference type="AlphaFoldDB" id="A0AA39XJU3"/>
<feature type="compositionally biased region" description="Basic and acidic residues" evidence="1">
    <location>
        <begin position="513"/>
        <end position="522"/>
    </location>
</feature>
<feature type="compositionally biased region" description="Polar residues" evidence="1">
    <location>
        <begin position="498"/>
        <end position="512"/>
    </location>
</feature>
<feature type="transmembrane region" description="Helical" evidence="2">
    <location>
        <begin position="283"/>
        <end position="306"/>
    </location>
</feature>
<feature type="region of interest" description="Disordered" evidence="1">
    <location>
        <begin position="61"/>
        <end position="198"/>
    </location>
</feature>
<evidence type="ECO:0000313" key="4">
    <source>
        <dbReference type="EMBL" id="KAK0634990.1"/>
    </source>
</evidence>
<organism evidence="4 5">
    <name type="scientific">Bombardia bombarda</name>
    <dbReference type="NCBI Taxonomy" id="252184"/>
    <lineage>
        <taxon>Eukaryota</taxon>
        <taxon>Fungi</taxon>
        <taxon>Dikarya</taxon>
        <taxon>Ascomycota</taxon>
        <taxon>Pezizomycotina</taxon>
        <taxon>Sordariomycetes</taxon>
        <taxon>Sordariomycetidae</taxon>
        <taxon>Sordariales</taxon>
        <taxon>Lasiosphaeriaceae</taxon>
        <taxon>Bombardia</taxon>
    </lineage>
</organism>
<name>A0AA39XJU3_9PEZI</name>
<protein>
    <submittedName>
        <fullName evidence="4">Uncharacterized protein</fullName>
    </submittedName>
</protein>
<proteinExistence type="predicted"/>
<keyword evidence="2" id="KW-1133">Transmembrane helix</keyword>
<evidence type="ECO:0000256" key="1">
    <source>
        <dbReference type="SAM" id="MobiDB-lite"/>
    </source>
</evidence>